<keyword evidence="1" id="KW-1185">Reference proteome</keyword>
<dbReference type="AlphaFoldDB" id="A0A914X6G6"/>
<protein>
    <submittedName>
        <fullName evidence="2">Uncharacterized protein</fullName>
    </submittedName>
</protein>
<accession>A0A914X6G6</accession>
<dbReference type="WBParaSite" id="PSAMB.scaffold6618size9112.g28807.t1">
    <property type="protein sequence ID" value="PSAMB.scaffold6618size9112.g28807.t1"/>
    <property type="gene ID" value="PSAMB.scaffold6618size9112.g28807"/>
</dbReference>
<evidence type="ECO:0000313" key="1">
    <source>
        <dbReference type="Proteomes" id="UP000887566"/>
    </source>
</evidence>
<evidence type="ECO:0000313" key="2">
    <source>
        <dbReference type="WBParaSite" id="PSAMB.scaffold6618size9112.g28807.t1"/>
    </source>
</evidence>
<proteinExistence type="predicted"/>
<organism evidence="1 2">
    <name type="scientific">Plectus sambesii</name>
    <dbReference type="NCBI Taxonomy" id="2011161"/>
    <lineage>
        <taxon>Eukaryota</taxon>
        <taxon>Metazoa</taxon>
        <taxon>Ecdysozoa</taxon>
        <taxon>Nematoda</taxon>
        <taxon>Chromadorea</taxon>
        <taxon>Plectida</taxon>
        <taxon>Plectina</taxon>
        <taxon>Plectoidea</taxon>
        <taxon>Plectidae</taxon>
        <taxon>Plectus</taxon>
    </lineage>
</organism>
<reference evidence="2" key="1">
    <citation type="submission" date="2022-11" db="UniProtKB">
        <authorList>
            <consortium name="WormBaseParasite"/>
        </authorList>
    </citation>
    <scope>IDENTIFICATION</scope>
</reference>
<dbReference type="Proteomes" id="UP000887566">
    <property type="component" value="Unplaced"/>
</dbReference>
<sequence>MTTAMKKAVVGTPDFEYSGYTIKEYERIFAYKKEGTMPSFEKVEESKRKGKRSTFRHKCADLAISANGTSLIYYKMNKYDFKKAEDGSSMRVEAKKLRVVVRKGEVE</sequence>
<name>A0A914X6G6_9BILA</name>